<keyword evidence="2" id="KW-0732">Signal</keyword>
<evidence type="ECO:0000313" key="3">
    <source>
        <dbReference type="EMBL" id="GAA6195330.1"/>
    </source>
</evidence>
<reference evidence="3 4" key="1">
    <citation type="submission" date="2024-04" db="EMBL/GenBank/DDBJ databases">
        <title>Draft genome sequence of Pseudophaeobacter arcticus NBRC 116598.</title>
        <authorList>
            <person name="Miyakawa T."/>
            <person name="Kusuya Y."/>
            <person name="Miura T."/>
        </authorList>
    </citation>
    <scope>NUCLEOTIDE SEQUENCE [LARGE SCALE GENOMIC DNA]</scope>
    <source>
        <strain evidence="3 4">SU-CL00105</strain>
    </source>
</reference>
<organism evidence="3 4">
    <name type="scientific">Pseudophaeobacter arcticus</name>
    <dbReference type="NCBI Taxonomy" id="385492"/>
    <lineage>
        <taxon>Bacteria</taxon>
        <taxon>Pseudomonadati</taxon>
        <taxon>Pseudomonadota</taxon>
        <taxon>Alphaproteobacteria</taxon>
        <taxon>Rhodobacterales</taxon>
        <taxon>Paracoccaceae</taxon>
        <taxon>Pseudophaeobacter</taxon>
    </lineage>
</organism>
<evidence type="ECO:0000313" key="4">
    <source>
        <dbReference type="Proteomes" id="UP001441944"/>
    </source>
</evidence>
<evidence type="ECO:0000256" key="2">
    <source>
        <dbReference type="SAM" id="SignalP"/>
    </source>
</evidence>
<gene>
    <name evidence="3" type="ORF">NBRC116598_07740</name>
</gene>
<evidence type="ECO:0000256" key="1">
    <source>
        <dbReference type="ARBA" id="ARBA00009477"/>
    </source>
</evidence>
<proteinExistence type="inferred from homology"/>
<name>A0ABQ0AHJ0_9RHOB</name>
<accession>A0ABQ0AHJ0</accession>
<dbReference type="EMBL" id="BAABWU010000002">
    <property type="protein sequence ID" value="GAA6195330.1"/>
    <property type="molecule type" value="Genomic_DNA"/>
</dbReference>
<comment type="similarity">
    <text evidence="1">Belongs to the membrane fusion protein (MFP) (TC 8.A.1) family.</text>
</comment>
<dbReference type="Gene3D" id="2.40.30.170">
    <property type="match status" value="1"/>
</dbReference>
<sequence length="357" mass="38272">MPLLQKIAVALMPVLAGPALLVAGITAPAAVQAEEVLKPVKLMTTQSGTRLLERQFFGQVAAKQTVDLAFQVPGQVMRFPVAEGYIVPQGQLIAELDLEPFELNLEQARLQKEQADRTVSRLEQLKGTVSAVSIEDAQTQAGLAQVAERNAEYELRHATLNAPFEALVSTREVENFTTVAAGAPIVRLHDMSELHIEVDVPEVLFQRADRGDNVETIAIFPGSDESFPLQILEFTAEASNIGQTFRVTFSMQPPEGRQILPGASASVRVKVDTGEQGILVPSTAIVTTPEGDTGVMVFTPKGGETGEVTWVKVELVATQHGDFAISSGLQGGEEIVSTGGSALIDGQKVRRFSGFTN</sequence>
<keyword evidence="4" id="KW-1185">Reference proteome</keyword>
<dbReference type="Gene3D" id="2.40.420.20">
    <property type="match status" value="1"/>
</dbReference>
<dbReference type="SUPFAM" id="SSF111369">
    <property type="entry name" value="HlyD-like secretion proteins"/>
    <property type="match status" value="1"/>
</dbReference>
<dbReference type="InterPro" id="IPR006143">
    <property type="entry name" value="RND_pump_MFP"/>
</dbReference>
<dbReference type="RefSeq" id="WP_353397219.1">
    <property type="nucleotide sequence ID" value="NZ_BAABWU010000002.1"/>
</dbReference>
<feature type="signal peptide" evidence="2">
    <location>
        <begin position="1"/>
        <end position="33"/>
    </location>
</feature>
<dbReference type="PANTHER" id="PTHR30469:SF20">
    <property type="entry name" value="EFFLUX RND TRANSPORTER PERIPLASMIC ADAPTOR SUBUNIT"/>
    <property type="match status" value="1"/>
</dbReference>
<dbReference type="PANTHER" id="PTHR30469">
    <property type="entry name" value="MULTIDRUG RESISTANCE PROTEIN MDTA"/>
    <property type="match status" value="1"/>
</dbReference>
<feature type="chain" id="PRO_5045670901" evidence="2">
    <location>
        <begin position="34"/>
        <end position="357"/>
    </location>
</feature>
<dbReference type="Gene3D" id="1.10.287.470">
    <property type="entry name" value="Helix hairpin bin"/>
    <property type="match status" value="1"/>
</dbReference>
<comment type="caution">
    <text evidence="3">The sequence shown here is derived from an EMBL/GenBank/DDBJ whole genome shotgun (WGS) entry which is preliminary data.</text>
</comment>
<dbReference type="NCBIfam" id="TIGR01730">
    <property type="entry name" value="RND_mfp"/>
    <property type="match status" value="1"/>
</dbReference>
<dbReference type="Proteomes" id="UP001441944">
    <property type="component" value="Unassembled WGS sequence"/>
</dbReference>
<protein>
    <submittedName>
        <fullName evidence="3">Efflux RND transporter periplasmic adaptor subunit</fullName>
    </submittedName>
</protein>
<dbReference type="Gene3D" id="2.40.50.100">
    <property type="match status" value="1"/>
</dbReference>